<dbReference type="GO" id="GO:0031146">
    <property type="term" value="P:SCF-dependent proteasomal ubiquitin-dependent protein catabolic process"/>
    <property type="evidence" value="ECO:0007669"/>
    <property type="project" value="TreeGrafter"/>
</dbReference>
<proteinExistence type="predicted"/>
<gene>
    <name evidence="2" type="ORF">KVV02_001554</name>
</gene>
<comment type="caution">
    <text evidence="2">The sequence shown here is derived from an EMBL/GenBank/DDBJ whole genome shotgun (WGS) entry which is preliminary data.</text>
</comment>
<evidence type="ECO:0000313" key="3">
    <source>
        <dbReference type="Proteomes" id="UP000717515"/>
    </source>
</evidence>
<dbReference type="Gene3D" id="3.80.10.10">
    <property type="entry name" value="Ribonuclease Inhibitor"/>
    <property type="match status" value="2"/>
</dbReference>
<dbReference type="AlphaFoldDB" id="A0A9P8A0B8"/>
<dbReference type="PANTHER" id="PTHR13318">
    <property type="entry name" value="PARTNER OF PAIRED, ISOFORM B-RELATED"/>
    <property type="match status" value="1"/>
</dbReference>
<dbReference type="GO" id="GO:0019005">
    <property type="term" value="C:SCF ubiquitin ligase complex"/>
    <property type="evidence" value="ECO:0007669"/>
    <property type="project" value="TreeGrafter"/>
</dbReference>
<dbReference type="EMBL" id="JAIFTL010000153">
    <property type="protein sequence ID" value="KAG9322333.1"/>
    <property type="molecule type" value="Genomic_DNA"/>
</dbReference>
<organism evidence="2 3">
    <name type="scientific">Mortierella alpina</name>
    <name type="common">Oleaginous fungus</name>
    <name type="synonym">Mortierella renispora</name>
    <dbReference type="NCBI Taxonomy" id="64518"/>
    <lineage>
        <taxon>Eukaryota</taxon>
        <taxon>Fungi</taxon>
        <taxon>Fungi incertae sedis</taxon>
        <taxon>Mucoromycota</taxon>
        <taxon>Mortierellomycotina</taxon>
        <taxon>Mortierellomycetes</taxon>
        <taxon>Mortierellales</taxon>
        <taxon>Mortierellaceae</taxon>
        <taxon>Mortierella</taxon>
    </lineage>
</organism>
<protein>
    <submittedName>
        <fullName evidence="2">Uncharacterized protein</fullName>
    </submittedName>
</protein>
<evidence type="ECO:0000256" key="1">
    <source>
        <dbReference type="SAM" id="MobiDB-lite"/>
    </source>
</evidence>
<reference evidence="2" key="1">
    <citation type="submission" date="2021-07" db="EMBL/GenBank/DDBJ databases">
        <title>Draft genome of Mortierella alpina, strain LL118, isolated from an aspen leaf litter sample.</title>
        <authorList>
            <person name="Yang S."/>
            <person name="Vinatzer B.A."/>
        </authorList>
    </citation>
    <scope>NUCLEOTIDE SEQUENCE</scope>
    <source>
        <strain evidence="2">LL118</strain>
    </source>
</reference>
<dbReference type="InterPro" id="IPR032675">
    <property type="entry name" value="LRR_dom_sf"/>
</dbReference>
<evidence type="ECO:0000313" key="2">
    <source>
        <dbReference type="EMBL" id="KAG9322333.1"/>
    </source>
</evidence>
<feature type="region of interest" description="Disordered" evidence="1">
    <location>
        <begin position="88"/>
        <end position="109"/>
    </location>
</feature>
<accession>A0A9P8A0B8</accession>
<name>A0A9P8A0B8_MORAP</name>
<dbReference type="SUPFAM" id="SSF52047">
    <property type="entry name" value="RNI-like"/>
    <property type="match status" value="2"/>
</dbReference>
<sequence>MHACRVSRMFRACCQPLLWTTVPEHAWDNGFFQDNWHKHGSKIRFLQCGPGVDLMRVALYCRDLVSLDISCRRGLIATKGSRIASGCPAVPRKQPSAQDDTTNFKDGRQPTDVDSYKSFMVLATKLVRVIHSNQNLQCLQFRPSGRIPSVLLEALAQQDRLRVLSLNGWQDFQEYSLELIMEACPQLSHLSLGENDFTRFTLQTIAKCASNPHTDSLALSSDSKEAMIRFEPYDDPIKTRSGPYSASQDLLDTGSKQAVLYTPAPTLAPKEHTVLQKGSLANQQSPLSPKDHRHSALTPWSQIKSLSLCQAGLRQEFLVNLVRMCPSLEHLSLLDGWGFYPTSRFASVLSQVCPHLRRFEFREQALDLQDEFFASLCSRFPRLEWIHAGKTGFSHSALDSVRLHCKDIVSLNLDGARGVQSTALAKILSTCGSLKALSAHGVVLNGHDLNNGPAWACHGLETLVLDIEIYATSTGAHTLTTARTTSSIQSVRERIYDRLADLKRLQMLGLGGGHAVGTERGIDLTLASGLAKLTSLECLERLDIRRLARAIGQADFAWMVQHWPRFRQLDISKRRASSNTLSDNTNKAIEWLTHTRPGMDIRLY</sequence>
<dbReference type="Proteomes" id="UP000717515">
    <property type="component" value="Unassembled WGS sequence"/>
</dbReference>